<dbReference type="Proteomes" id="UP000030401">
    <property type="component" value="Unassembled WGS sequence"/>
</dbReference>
<dbReference type="AlphaFoldDB" id="A0A0A5GA19"/>
<protein>
    <submittedName>
        <fullName evidence="1">Uncharacterized protein</fullName>
    </submittedName>
</protein>
<gene>
    <name evidence="1" type="ORF">N784_12465</name>
</gene>
<comment type="caution">
    <text evidence="1">The sequence shown here is derived from an EMBL/GenBank/DDBJ whole genome shotgun (WGS) entry which is preliminary data.</text>
</comment>
<dbReference type="EMBL" id="AVPG01000004">
    <property type="protein sequence ID" value="KGX88018.1"/>
    <property type="molecule type" value="Genomic_DNA"/>
</dbReference>
<sequence>MVFLIILTVSLYSVLMVGILAKLQDKRAMQVVQFLRGNKAYSAKQKQQQYKELIATR</sequence>
<reference evidence="1 2" key="1">
    <citation type="submission" date="2013-08" db="EMBL/GenBank/DDBJ databases">
        <authorList>
            <person name="Huang J."/>
            <person name="Wang G."/>
        </authorList>
    </citation>
    <scope>NUCLEOTIDE SEQUENCE [LARGE SCALE GENOMIC DNA]</scope>
    <source>
        <strain evidence="1 2">JSM 072002</strain>
    </source>
</reference>
<organism evidence="1 2">
    <name type="scientific">Pontibacillus litoralis JSM 072002</name>
    <dbReference type="NCBI Taxonomy" id="1385512"/>
    <lineage>
        <taxon>Bacteria</taxon>
        <taxon>Bacillati</taxon>
        <taxon>Bacillota</taxon>
        <taxon>Bacilli</taxon>
        <taxon>Bacillales</taxon>
        <taxon>Bacillaceae</taxon>
        <taxon>Pontibacillus</taxon>
    </lineage>
</organism>
<dbReference type="STRING" id="1385512.N784_12465"/>
<evidence type="ECO:0000313" key="2">
    <source>
        <dbReference type="Proteomes" id="UP000030401"/>
    </source>
</evidence>
<name>A0A0A5GA19_9BACI</name>
<evidence type="ECO:0000313" key="1">
    <source>
        <dbReference type="EMBL" id="KGX88018.1"/>
    </source>
</evidence>
<keyword evidence="2" id="KW-1185">Reference proteome</keyword>
<proteinExistence type="predicted"/>
<dbReference type="eggNOG" id="ENOG50308VU">
    <property type="taxonomic scope" value="Bacteria"/>
</dbReference>
<accession>A0A0A5GA19</accession>